<keyword evidence="1" id="KW-0472">Membrane</keyword>
<comment type="caution">
    <text evidence="2">The sequence shown here is derived from an EMBL/GenBank/DDBJ whole genome shotgun (WGS) entry which is preliminary data.</text>
</comment>
<keyword evidence="1" id="KW-0812">Transmembrane</keyword>
<dbReference type="EMBL" id="BARU01014156">
    <property type="protein sequence ID" value="GAH31509.1"/>
    <property type="molecule type" value="Genomic_DNA"/>
</dbReference>
<organism evidence="2">
    <name type="scientific">marine sediment metagenome</name>
    <dbReference type="NCBI Taxonomy" id="412755"/>
    <lineage>
        <taxon>unclassified sequences</taxon>
        <taxon>metagenomes</taxon>
        <taxon>ecological metagenomes</taxon>
    </lineage>
</organism>
<evidence type="ECO:0000313" key="2">
    <source>
        <dbReference type="EMBL" id="GAH31509.1"/>
    </source>
</evidence>
<dbReference type="AlphaFoldDB" id="X1FQ92"/>
<accession>X1FQ92</accession>
<name>X1FQ92_9ZZZZ</name>
<sequence length="169" mass="18597">VTVIALPFYLMSTNILVIASTSIILAFFTIVFGLLFSYFIFKLIPNSATPEFPTHQPRRFRKAISFLAHSPGIFWSGIRLTIGEAGGFYTIRSPIPVARIEGIEGAARIEGEIDSSGNLTRIIPVFESEGIVPSEKIGDIVESITSTKAAQLVRLMIREYIHHSGGEEI</sequence>
<keyword evidence="1" id="KW-1133">Transmembrane helix</keyword>
<evidence type="ECO:0000256" key="1">
    <source>
        <dbReference type="SAM" id="Phobius"/>
    </source>
</evidence>
<gene>
    <name evidence="2" type="ORF">S03H2_25154</name>
</gene>
<feature type="non-terminal residue" evidence="2">
    <location>
        <position position="169"/>
    </location>
</feature>
<protein>
    <submittedName>
        <fullName evidence="2">Uncharacterized protein</fullName>
    </submittedName>
</protein>
<proteinExistence type="predicted"/>
<feature type="non-terminal residue" evidence="2">
    <location>
        <position position="1"/>
    </location>
</feature>
<feature type="transmembrane region" description="Helical" evidence="1">
    <location>
        <begin position="15"/>
        <end position="41"/>
    </location>
</feature>
<reference evidence="2" key="1">
    <citation type="journal article" date="2014" name="Front. Microbiol.">
        <title>High frequency of phylogenetically diverse reductive dehalogenase-homologous genes in deep subseafloor sedimentary metagenomes.</title>
        <authorList>
            <person name="Kawai M."/>
            <person name="Futagami T."/>
            <person name="Toyoda A."/>
            <person name="Takaki Y."/>
            <person name="Nishi S."/>
            <person name="Hori S."/>
            <person name="Arai W."/>
            <person name="Tsubouchi T."/>
            <person name="Morono Y."/>
            <person name="Uchiyama I."/>
            <person name="Ito T."/>
            <person name="Fujiyama A."/>
            <person name="Inagaki F."/>
            <person name="Takami H."/>
        </authorList>
    </citation>
    <scope>NUCLEOTIDE SEQUENCE</scope>
    <source>
        <strain evidence="2">Expedition CK06-06</strain>
    </source>
</reference>